<keyword evidence="2" id="KW-1185">Reference proteome</keyword>
<sequence>MITGNHQLKITAQIRLDEYLQLGLWEESRRKPLLKNSTSRVYERNGVK</sequence>
<accession>A0A2T6BR16</accession>
<dbReference type="Proteomes" id="UP000244240">
    <property type="component" value="Unassembled WGS sequence"/>
</dbReference>
<evidence type="ECO:0000313" key="2">
    <source>
        <dbReference type="Proteomes" id="UP000244240"/>
    </source>
</evidence>
<proteinExistence type="predicted"/>
<name>A0A2T6BR16_9BACL</name>
<protein>
    <submittedName>
        <fullName evidence="1">Uncharacterized protein</fullName>
    </submittedName>
</protein>
<organism evidence="1 2">
    <name type="scientific">Melghirimyces profundicolus</name>
    <dbReference type="NCBI Taxonomy" id="1242148"/>
    <lineage>
        <taxon>Bacteria</taxon>
        <taxon>Bacillati</taxon>
        <taxon>Bacillota</taxon>
        <taxon>Bacilli</taxon>
        <taxon>Bacillales</taxon>
        <taxon>Thermoactinomycetaceae</taxon>
        <taxon>Melghirimyces</taxon>
    </lineage>
</organism>
<dbReference type="AlphaFoldDB" id="A0A2T6BR16"/>
<gene>
    <name evidence="1" type="ORF">C8P63_11614</name>
</gene>
<comment type="caution">
    <text evidence="1">The sequence shown here is derived from an EMBL/GenBank/DDBJ whole genome shotgun (WGS) entry which is preliminary data.</text>
</comment>
<evidence type="ECO:0000313" key="1">
    <source>
        <dbReference type="EMBL" id="PTX58427.1"/>
    </source>
</evidence>
<dbReference type="EMBL" id="QBKR01000016">
    <property type="protein sequence ID" value="PTX58427.1"/>
    <property type="molecule type" value="Genomic_DNA"/>
</dbReference>
<reference evidence="1 2" key="1">
    <citation type="submission" date="2018-04" db="EMBL/GenBank/DDBJ databases">
        <title>Genomic Encyclopedia of Archaeal and Bacterial Type Strains, Phase II (KMG-II): from individual species to whole genera.</title>
        <authorList>
            <person name="Goeker M."/>
        </authorList>
    </citation>
    <scope>NUCLEOTIDE SEQUENCE [LARGE SCALE GENOMIC DNA]</scope>
    <source>
        <strain evidence="1 2">DSM 45787</strain>
    </source>
</reference>